<comment type="caution">
    <text evidence="1">The sequence shown here is derived from an EMBL/GenBank/DDBJ whole genome shotgun (WGS) entry which is preliminary data.</text>
</comment>
<gene>
    <name evidence="1" type="ORF">NDU88_002901</name>
</gene>
<feature type="non-terminal residue" evidence="1">
    <location>
        <position position="1"/>
    </location>
</feature>
<protein>
    <submittedName>
        <fullName evidence="1">Uncharacterized protein</fullName>
    </submittedName>
</protein>
<name>A0AAV7SFX4_PLEWA</name>
<reference evidence="1" key="1">
    <citation type="journal article" date="2022" name="bioRxiv">
        <title>Sequencing and chromosome-scale assembly of the giantPleurodeles waltlgenome.</title>
        <authorList>
            <person name="Brown T."/>
            <person name="Elewa A."/>
            <person name="Iarovenko S."/>
            <person name="Subramanian E."/>
            <person name="Araus A.J."/>
            <person name="Petzold A."/>
            <person name="Susuki M."/>
            <person name="Suzuki K.-i.T."/>
            <person name="Hayashi T."/>
            <person name="Toyoda A."/>
            <person name="Oliveira C."/>
            <person name="Osipova E."/>
            <person name="Leigh N.D."/>
            <person name="Simon A."/>
            <person name="Yun M.H."/>
        </authorList>
    </citation>
    <scope>NUCLEOTIDE SEQUENCE</scope>
    <source>
        <strain evidence="1">20211129_DDA</strain>
        <tissue evidence="1">Liver</tissue>
    </source>
</reference>
<sequence>FSSLLLISASSKFKQKHNTTYPMRPTRLHGNYCPIQLRSYCPYVSSDLLVPPHLHCGRSSGTINSSLYP</sequence>
<dbReference type="AlphaFoldDB" id="A0AAV7SFX4"/>
<dbReference type="EMBL" id="JANPWB010000008">
    <property type="protein sequence ID" value="KAJ1162433.1"/>
    <property type="molecule type" value="Genomic_DNA"/>
</dbReference>
<proteinExistence type="predicted"/>
<keyword evidence="2" id="KW-1185">Reference proteome</keyword>
<feature type="non-terminal residue" evidence="1">
    <location>
        <position position="69"/>
    </location>
</feature>
<accession>A0AAV7SFX4</accession>
<organism evidence="1 2">
    <name type="scientific">Pleurodeles waltl</name>
    <name type="common">Iberian ribbed newt</name>
    <dbReference type="NCBI Taxonomy" id="8319"/>
    <lineage>
        <taxon>Eukaryota</taxon>
        <taxon>Metazoa</taxon>
        <taxon>Chordata</taxon>
        <taxon>Craniata</taxon>
        <taxon>Vertebrata</taxon>
        <taxon>Euteleostomi</taxon>
        <taxon>Amphibia</taxon>
        <taxon>Batrachia</taxon>
        <taxon>Caudata</taxon>
        <taxon>Salamandroidea</taxon>
        <taxon>Salamandridae</taxon>
        <taxon>Pleurodelinae</taxon>
        <taxon>Pleurodeles</taxon>
    </lineage>
</organism>
<dbReference type="Proteomes" id="UP001066276">
    <property type="component" value="Chromosome 4_2"/>
</dbReference>
<evidence type="ECO:0000313" key="2">
    <source>
        <dbReference type="Proteomes" id="UP001066276"/>
    </source>
</evidence>
<evidence type="ECO:0000313" key="1">
    <source>
        <dbReference type="EMBL" id="KAJ1162433.1"/>
    </source>
</evidence>